<feature type="domain" description="DUF6046" evidence="1">
    <location>
        <begin position="87"/>
        <end position="204"/>
    </location>
</feature>
<organism evidence="2 3">
    <name type="scientific">Maribacter ulvicola</name>
    <dbReference type="NCBI Taxonomy" id="228959"/>
    <lineage>
        <taxon>Bacteria</taxon>
        <taxon>Pseudomonadati</taxon>
        <taxon>Bacteroidota</taxon>
        <taxon>Flavobacteriia</taxon>
        <taxon>Flavobacteriales</taxon>
        <taxon>Flavobacteriaceae</taxon>
        <taxon>Maribacter</taxon>
    </lineage>
</organism>
<name>A0A1N6V8P2_9FLAO</name>
<dbReference type="AlphaFoldDB" id="A0A1N6V8P2"/>
<dbReference type="OrthoDB" id="1365973at2"/>
<protein>
    <recommendedName>
        <fullName evidence="1">DUF6046 domain-containing protein</fullName>
    </recommendedName>
</protein>
<dbReference type="Pfam" id="PF19512">
    <property type="entry name" value="DUF6046"/>
    <property type="match status" value="1"/>
</dbReference>
<proteinExistence type="predicted"/>
<gene>
    <name evidence="2" type="ORF">SAMN05421797_10336</name>
</gene>
<reference evidence="3" key="1">
    <citation type="submission" date="2017-01" db="EMBL/GenBank/DDBJ databases">
        <authorList>
            <person name="Varghese N."/>
            <person name="Submissions S."/>
        </authorList>
    </citation>
    <scope>NUCLEOTIDE SEQUENCE [LARGE SCALE GENOMIC DNA]</scope>
    <source>
        <strain evidence="3">DSM 15366</strain>
    </source>
</reference>
<dbReference type="STRING" id="228959.SAMN05421797_10336"/>
<dbReference type="RefSeq" id="WP_076548448.1">
    <property type="nucleotide sequence ID" value="NZ_FTMA01000003.1"/>
</dbReference>
<dbReference type="EMBL" id="FTMA01000003">
    <property type="protein sequence ID" value="SIQ74253.1"/>
    <property type="molecule type" value="Genomic_DNA"/>
</dbReference>
<dbReference type="Proteomes" id="UP000186953">
    <property type="component" value="Unassembled WGS sequence"/>
</dbReference>
<evidence type="ECO:0000313" key="2">
    <source>
        <dbReference type="EMBL" id="SIQ74253.1"/>
    </source>
</evidence>
<keyword evidence="3" id="KW-1185">Reference proteome</keyword>
<evidence type="ECO:0000259" key="1">
    <source>
        <dbReference type="Pfam" id="PF19512"/>
    </source>
</evidence>
<accession>A0A1N6V8P2</accession>
<evidence type="ECO:0000313" key="3">
    <source>
        <dbReference type="Proteomes" id="UP000186953"/>
    </source>
</evidence>
<dbReference type="InterPro" id="IPR046109">
    <property type="entry name" value="DUF6046"/>
</dbReference>
<sequence>MNSYNISDLFKIAFGLTVDPYNISTLNKSIQDNQKYKGITLLPTEKVERLSHLGTPILHPIKFEKGNYKTYNEKGEIIMTGLSDLYLPPTTLVDFKRAKILSRSTAIQGVGTVKELYGFDDWKIRIRGLCLNTPSNTARQQINELLKWEKVASGVDVVAKFFNDKGIYSIAIESIEIKQIAGKPSVIPFTILADSTDNDLQLIETKPSN</sequence>